<keyword evidence="4" id="KW-1185">Reference proteome</keyword>
<feature type="domain" description="HDOD" evidence="2">
    <location>
        <begin position="228"/>
        <end position="418"/>
    </location>
</feature>
<dbReference type="Gene3D" id="3.20.20.450">
    <property type="entry name" value="EAL domain"/>
    <property type="match status" value="1"/>
</dbReference>
<dbReference type="OrthoDB" id="9804751at2"/>
<dbReference type="SUPFAM" id="SSF141868">
    <property type="entry name" value="EAL domain-like"/>
    <property type="match status" value="1"/>
</dbReference>
<evidence type="ECO:0000259" key="2">
    <source>
        <dbReference type="PROSITE" id="PS51833"/>
    </source>
</evidence>
<dbReference type="KEGG" id="ptx:ABW99_00800"/>
<dbReference type="InterPro" id="IPR014408">
    <property type="entry name" value="dGMP_Pdiesterase_EAL/HD-GYP"/>
</dbReference>
<protein>
    <submittedName>
        <fullName evidence="3">Diguanylate phosphodiesterase</fullName>
    </submittedName>
</protein>
<dbReference type="PROSITE" id="PS51833">
    <property type="entry name" value="HDOD"/>
    <property type="match status" value="1"/>
</dbReference>
<organism evidence="3 4">
    <name type="scientific">Pandoraea thiooxydans</name>
    <dbReference type="NCBI Taxonomy" id="445709"/>
    <lineage>
        <taxon>Bacteria</taxon>
        <taxon>Pseudomonadati</taxon>
        <taxon>Pseudomonadota</taxon>
        <taxon>Betaproteobacteria</taxon>
        <taxon>Burkholderiales</taxon>
        <taxon>Burkholderiaceae</taxon>
        <taxon>Pandoraea</taxon>
    </lineage>
</organism>
<dbReference type="InterPro" id="IPR035919">
    <property type="entry name" value="EAL_sf"/>
</dbReference>
<reference evidence="4" key="1">
    <citation type="submission" date="2015-06" db="EMBL/GenBank/DDBJ databases">
        <authorList>
            <person name="Lim Y.L."/>
            <person name="Ee R."/>
            <person name="Yong D."/>
            <person name="How K.Y."/>
            <person name="Yin W.F."/>
            <person name="Chan K.G."/>
        </authorList>
    </citation>
    <scope>NUCLEOTIDE SEQUENCE [LARGE SCALE GENOMIC DNA]</scope>
    <source>
        <strain evidence="4">DSM 25325</strain>
    </source>
</reference>
<proteinExistence type="predicted"/>
<dbReference type="SUPFAM" id="SSF109604">
    <property type="entry name" value="HD-domain/PDEase-like"/>
    <property type="match status" value="1"/>
</dbReference>
<name>A0A0G3EZR2_9BURK</name>
<dbReference type="Gene3D" id="1.10.3210.10">
    <property type="entry name" value="Hypothetical protein af1432"/>
    <property type="match status" value="1"/>
</dbReference>
<gene>
    <name evidence="3" type="ORF">ABW99_00800</name>
</gene>
<dbReference type="InterPro" id="IPR052340">
    <property type="entry name" value="RNase_Y/CdgJ"/>
</dbReference>
<dbReference type="Pfam" id="PF00563">
    <property type="entry name" value="EAL"/>
    <property type="match status" value="1"/>
</dbReference>
<dbReference type="STRING" id="445709.ABW99_00800"/>
<accession>A0A0G3EZR2</accession>
<dbReference type="InterPro" id="IPR013976">
    <property type="entry name" value="HDOD"/>
</dbReference>
<dbReference type="PANTHER" id="PTHR33525:SF4">
    <property type="entry name" value="CYCLIC DI-GMP PHOSPHODIESTERASE CDGJ"/>
    <property type="match status" value="1"/>
</dbReference>
<dbReference type="InterPro" id="IPR001633">
    <property type="entry name" value="EAL_dom"/>
</dbReference>
<dbReference type="Proteomes" id="UP000036700">
    <property type="component" value="Chromosome"/>
</dbReference>
<sequence length="447" mass="49059">MQRFSSSGRAKANTATAASISDDDTGVPEEQVYLGRQPILDCRGALTAFELLFRSSLANFAVVTNDAEATAHVISRIFGDVGIHAALGGHTGYVNVDRTMLMSDIIELLPPERFVLEILETVELDQVLLERCQALRKLGFRCALDDVSRLSPRFEEILPYIDIVKIDFLQCPRDEIEALVKVVKQHGKVLLAEKIETLEDHEIAMRMGFEMFQGYYFAKPQVLSSRKTNASRTALLRLLVLLSGEPSIAEIETELKAHPDLVVKLLRLLNSSAVGLTRTISSLHTAILVIGTRQVARWAQMLLFVEGNQLNLRADPLAELCGTRARFMELAANRIRPNDGRFSDTAFITGVLSLIYVLYGEATSDVVQRLPIDANIRRAVLNREGELGLLLDAAEATESGDYDSMAAACEPLPALEADDLAAIGLAAGAWYNYSVSPPRKDAGNTST</sequence>
<dbReference type="EMBL" id="CP011568">
    <property type="protein sequence ID" value="AKJ70276.2"/>
    <property type="molecule type" value="Genomic_DNA"/>
</dbReference>
<dbReference type="CDD" id="cd01948">
    <property type="entry name" value="EAL"/>
    <property type="match status" value="1"/>
</dbReference>
<dbReference type="PIRSF" id="PIRSF003180">
    <property type="entry name" value="DiGMPpdiest_YuxH"/>
    <property type="match status" value="1"/>
</dbReference>
<evidence type="ECO:0000259" key="1">
    <source>
        <dbReference type="PROSITE" id="PS50883"/>
    </source>
</evidence>
<dbReference type="RefSeq" id="WP_052892546.1">
    <property type="nucleotide sequence ID" value="NZ_CP011568.3"/>
</dbReference>
<dbReference type="AlphaFoldDB" id="A0A0G3EZR2"/>
<dbReference type="PROSITE" id="PS50883">
    <property type="entry name" value="EAL"/>
    <property type="match status" value="1"/>
</dbReference>
<evidence type="ECO:0000313" key="4">
    <source>
        <dbReference type="Proteomes" id="UP000036700"/>
    </source>
</evidence>
<dbReference type="PANTHER" id="PTHR33525">
    <property type="match status" value="1"/>
</dbReference>
<evidence type="ECO:0000313" key="3">
    <source>
        <dbReference type="EMBL" id="AKJ70276.2"/>
    </source>
</evidence>
<dbReference type="Pfam" id="PF08668">
    <property type="entry name" value="HDOD"/>
    <property type="match status" value="1"/>
</dbReference>
<dbReference type="SMART" id="SM00052">
    <property type="entry name" value="EAL"/>
    <property type="match status" value="1"/>
</dbReference>
<feature type="domain" description="EAL" evidence="1">
    <location>
        <begin position="1"/>
        <end position="234"/>
    </location>
</feature>